<dbReference type="AlphaFoldDB" id="A0A5C3L5B1"/>
<dbReference type="GO" id="GO:0019706">
    <property type="term" value="F:protein-cysteine S-palmitoyltransferase activity"/>
    <property type="evidence" value="ECO:0007669"/>
    <property type="project" value="UniProtKB-EC"/>
</dbReference>
<dbReference type="EMBL" id="ML210160">
    <property type="protein sequence ID" value="TFK27940.1"/>
    <property type="molecule type" value="Genomic_DNA"/>
</dbReference>
<evidence type="ECO:0000256" key="3">
    <source>
        <dbReference type="ARBA" id="ARBA00022692"/>
    </source>
</evidence>
<comment type="domain">
    <text evidence="10">The DHHC domain is required for palmitoyltransferase activity.</text>
</comment>
<dbReference type="InterPro" id="IPR039859">
    <property type="entry name" value="PFA4/ZDH16/20/ERF2-like"/>
</dbReference>
<evidence type="ECO:0000256" key="10">
    <source>
        <dbReference type="RuleBase" id="RU079119"/>
    </source>
</evidence>
<evidence type="ECO:0000256" key="1">
    <source>
        <dbReference type="ARBA" id="ARBA00004141"/>
    </source>
</evidence>
<keyword evidence="6" id="KW-0564">Palmitate</keyword>
<keyword evidence="13" id="KW-1185">Reference proteome</keyword>
<keyword evidence="2 10" id="KW-0808">Transferase</keyword>
<comment type="subcellular location">
    <subcellularLocation>
        <location evidence="1">Membrane</location>
        <topology evidence="1">Multi-pass membrane protein</topology>
    </subcellularLocation>
</comment>
<keyword evidence="5 10" id="KW-0472">Membrane</keyword>
<dbReference type="STRING" id="230819.A0A5C3L5B1"/>
<evidence type="ECO:0000256" key="6">
    <source>
        <dbReference type="ARBA" id="ARBA00023139"/>
    </source>
</evidence>
<feature type="transmembrane region" description="Helical" evidence="10">
    <location>
        <begin position="54"/>
        <end position="75"/>
    </location>
</feature>
<dbReference type="Pfam" id="PF01529">
    <property type="entry name" value="DHHC"/>
    <property type="match status" value="1"/>
</dbReference>
<comment type="catalytic activity">
    <reaction evidence="9 10">
        <text>L-cysteinyl-[protein] + hexadecanoyl-CoA = S-hexadecanoyl-L-cysteinyl-[protein] + CoA</text>
        <dbReference type="Rhea" id="RHEA:36683"/>
        <dbReference type="Rhea" id="RHEA-COMP:10131"/>
        <dbReference type="Rhea" id="RHEA-COMP:11032"/>
        <dbReference type="ChEBI" id="CHEBI:29950"/>
        <dbReference type="ChEBI" id="CHEBI:57287"/>
        <dbReference type="ChEBI" id="CHEBI:57379"/>
        <dbReference type="ChEBI" id="CHEBI:74151"/>
        <dbReference type="EC" id="2.3.1.225"/>
    </reaction>
</comment>
<feature type="transmembrane region" description="Helical" evidence="10">
    <location>
        <begin position="212"/>
        <end position="234"/>
    </location>
</feature>
<feature type="transmembrane region" description="Helical" evidence="10">
    <location>
        <begin position="172"/>
        <end position="192"/>
    </location>
</feature>
<gene>
    <name evidence="12" type="ORF">FA15DRAFT_585355</name>
</gene>
<dbReference type="EC" id="2.3.1.225" evidence="10"/>
<dbReference type="PANTHER" id="PTHR12246">
    <property type="entry name" value="PALMITOYLTRANSFERASE ZDHHC16"/>
    <property type="match status" value="1"/>
</dbReference>
<accession>A0A5C3L5B1</accession>
<evidence type="ECO:0000313" key="13">
    <source>
        <dbReference type="Proteomes" id="UP000307440"/>
    </source>
</evidence>
<name>A0A5C3L5B1_COPMA</name>
<evidence type="ECO:0000256" key="4">
    <source>
        <dbReference type="ARBA" id="ARBA00022989"/>
    </source>
</evidence>
<evidence type="ECO:0000256" key="2">
    <source>
        <dbReference type="ARBA" id="ARBA00022679"/>
    </source>
</evidence>
<dbReference type="InterPro" id="IPR001594">
    <property type="entry name" value="Palmitoyltrfase_DHHC"/>
</dbReference>
<evidence type="ECO:0000313" key="12">
    <source>
        <dbReference type="EMBL" id="TFK27940.1"/>
    </source>
</evidence>
<reference evidence="12 13" key="1">
    <citation type="journal article" date="2019" name="Nat. Ecol. Evol.">
        <title>Megaphylogeny resolves global patterns of mushroom evolution.</title>
        <authorList>
            <person name="Varga T."/>
            <person name="Krizsan K."/>
            <person name="Foldi C."/>
            <person name="Dima B."/>
            <person name="Sanchez-Garcia M."/>
            <person name="Sanchez-Ramirez S."/>
            <person name="Szollosi G.J."/>
            <person name="Szarkandi J.G."/>
            <person name="Papp V."/>
            <person name="Albert L."/>
            <person name="Andreopoulos W."/>
            <person name="Angelini C."/>
            <person name="Antonin V."/>
            <person name="Barry K.W."/>
            <person name="Bougher N.L."/>
            <person name="Buchanan P."/>
            <person name="Buyck B."/>
            <person name="Bense V."/>
            <person name="Catcheside P."/>
            <person name="Chovatia M."/>
            <person name="Cooper J."/>
            <person name="Damon W."/>
            <person name="Desjardin D."/>
            <person name="Finy P."/>
            <person name="Geml J."/>
            <person name="Haridas S."/>
            <person name="Hughes K."/>
            <person name="Justo A."/>
            <person name="Karasinski D."/>
            <person name="Kautmanova I."/>
            <person name="Kiss B."/>
            <person name="Kocsube S."/>
            <person name="Kotiranta H."/>
            <person name="LaButti K.M."/>
            <person name="Lechner B.E."/>
            <person name="Liimatainen K."/>
            <person name="Lipzen A."/>
            <person name="Lukacs Z."/>
            <person name="Mihaltcheva S."/>
            <person name="Morgado L.N."/>
            <person name="Niskanen T."/>
            <person name="Noordeloos M.E."/>
            <person name="Ohm R.A."/>
            <person name="Ortiz-Santana B."/>
            <person name="Ovrebo C."/>
            <person name="Racz N."/>
            <person name="Riley R."/>
            <person name="Savchenko A."/>
            <person name="Shiryaev A."/>
            <person name="Soop K."/>
            <person name="Spirin V."/>
            <person name="Szebenyi C."/>
            <person name="Tomsovsky M."/>
            <person name="Tulloss R.E."/>
            <person name="Uehling J."/>
            <person name="Grigoriev I.V."/>
            <person name="Vagvolgyi C."/>
            <person name="Papp T."/>
            <person name="Martin F.M."/>
            <person name="Miettinen O."/>
            <person name="Hibbett D.S."/>
            <person name="Nagy L.G."/>
        </authorList>
    </citation>
    <scope>NUCLEOTIDE SEQUENCE [LARGE SCALE GENOMIC DNA]</scope>
    <source>
        <strain evidence="12 13">CBS 121175</strain>
    </source>
</reference>
<keyword evidence="8 10" id="KW-0012">Acyltransferase</keyword>
<keyword evidence="7" id="KW-0449">Lipoprotein</keyword>
<dbReference type="PROSITE" id="PS50216">
    <property type="entry name" value="DHHC"/>
    <property type="match status" value="1"/>
</dbReference>
<organism evidence="12 13">
    <name type="scientific">Coprinopsis marcescibilis</name>
    <name type="common">Agaric fungus</name>
    <name type="synonym">Psathyrella marcescibilis</name>
    <dbReference type="NCBI Taxonomy" id="230819"/>
    <lineage>
        <taxon>Eukaryota</taxon>
        <taxon>Fungi</taxon>
        <taxon>Dikarya</taxon>
        <taxon>Basidiomycota</taxon>
        <taxon>Agaricomycotina</taxon>
        <taxon>Agaricomycetes</taxon>
        <taxon>Agaricomycetidae</taxon>
        <taxon>Agaricales</taxon>
        <taxon>Agaricineae</taxon>
        <taxon>Psathyrellaceae</taxon>
        <taxon>Coprinopsis</taxon>
    </lineage>
</organism>
<protein>
    <recommendedName>
        <fullName evidence="10">Palmitoyltransferase</fullName>
        <ecNumber evidence="10">2.3.1.225</ecNumber>
    </recommendedName>
</protein>
<keyword evidence="3 10" id="KW-0812">Transmembrane</keyword>
<feature type="transmembrane region" description="Helical" evidence="10">
    <location>
        <begin position="21"/>
        <end position="48"/>
    </location>
</feature>
<evidence type="ECO:0000256" key="8">
    <source>
        <dbReference type="ARBA" id="ARBA00023315"/>
    </source>
</evidence>
<dbReference type="OrthoDB" id="9909019at2759"/>
<comment type="similarity">
    <text evidence="10">Belongs to the DHHC palmitoyltransferase family.</text>
</comment>
<dbReference type="Proteomes" id="UP000307440">
    <property type="component" value="Unassembled WGS sequence"/>
</dbReference>
<evidence type="ECO:0000256" key="9">
    <source>
        <dbReference type="ARBA" id="ARBA00048048"/>
    </source>
</evidence>
<sequence length="335" mass="38334">MFCAKRVFRCFKALERLGNRITGAAGPYFVGLAVILLWMGTICFFDVIAPSLSYPLISIPLCLLVALNMHAHYFYVCTVKPGFIDDTPAEAGTSFLWAKRKDWYNSKSLTGGVRWTTTQVTPATMTRCGRCDKSRPERAHHCKVCNRCVLKYDHHCPVRINQCVGLHNERHFVLFLAYLSVATFCVGALGYNQLIDSFISYDGRWTYHVPEVMYGMIYILSVVLCFAVTVMGLWHLWGISNAETSVESHDHEQYRQRAKARREAFVNSYDLGRKKNLSLFFNIGENGYPLYTLFIPFRILPYTDGRSWARPQGLERHRGVRAGEELTDASDDEDY</sequence>
<keyword evidence="4 10" id="KW-1133">Transmembrane helix</keyword>
<evidence type="ECO:0000256" key="5">
    <source>
        <dbReference type="ARBA" id="ARBA00023136"/>
    </source>
</evidence>
<evidence type="ECO:0000259" key="11">
    <source>
        <dbReference type="Pfam" id="PF01529"/>
    </source>
</evidence>
<feature type="domain" description="Palmitoyltransferase DHHC" evidence="11">
    <location>
        <begin position="128"/>
        <end position="249"/>
    </location>
</feature>
<evidence type="ECO:0000256" key="7">
    <source>
        <dbReference type="ARBA" id="ARBA00023288"/>
    </source>
</evidence>
<dbReference type="GO" id="GO:0016020">
    <property type="term" value="C:membrane"/>
    <property type="evidence" value="ECO:0007669"/>
    <property type="project" value="UniProtKB-SubCell"/>
</dbReference>
<proteinExistence type="inferred from homology"/>